<evidence type="ECO:0000259" key="1">
    <source>
        <dbReference type="Pfam" id="PF01979"/>
    </source>
</evidence>
<dbReference type="RefSeq" id="WP_142943530.1">
    <property type="nucleotide sequence ID" value="NZ_VIKR01000005.1"/>
</dbReference>
<gene>
    <name evidence="2" type="ORF">FLL45_18445</name>
</gene>
<evidence type="ECO:0000313" key="3">
    <source>
        <dbReference type="Proteomes" id="UP000317839"/>
    </source>
</evidence>
<dbReference type="PANTHER" id="PTHR43135">
    <property type="entry name" value="ALPHA-D-RIBOSE 1-METHYLPHOSPHONATE 5-TRIPHOSPHATE DIPHOSPHATASE"/>
    <property type="match status" value="1"/>
</dbReference>
<proteinExistence type="predicted"/>
<dbReference type="GO" id="GO:0016810">
    <property type="term" value="F:hydrolase activity, acting on carbon-nitrogen (but not peptide) bonds"/>
    <property type="evidence" value="ECO:0007669"/>
    <property type="project" value="InterPro"/>
</dbReference>
<name>A0A545T4P2_9GAMM</name>
<dbReference type="SUPFAM" id="SSF51556">
    <property type="entry name" value="Metallo-dependent hydrolases"/>
    <property type="match status" value="1"/>
</dbReference>
<dbReference type="EMBL" id="VIKR01000005">
    <property type="protein sequence ID" value="TQV72200.1"/>
    <property type="molecule type" value="Genomic_DNA"/>
</dbReference>
<keyword evidence="2" id="KW-0378">Hydrolase</keyword>
<dbReference type="InterPro" id="IPR032466">
    <property type="entry name" value="Metal_Hydrolase"/>
</dbReference>
<sequence>MNKRNKFDLLAGNWRLLILKWLFKLLLSLLILLALVAGASVLFAKLNSPNFAALGQKKESLVIQNIAIVGKSEDTNGYQYDVVIRGNKIVQISPTPYSVTPSDTVIDGNGKYLSAGLVDMHVHVYDRSEMLLALAHGVTTVRNLHGMPHHLRLKEEIASGQLDGPELFTSSPILNQKSQYAYGDHHWFPESTQQARTWVKYFKEIGYDLIKVYDGLSIEMYRAIQAEAKLQKLAVTGHPAFGFSLQEFIEPGLQSIEHAEMLFQASLNYSKNPEDLPQLIDTIKQSGIPVDITLYNFHELAELAVHKEGFYNTLSVSYLNPMIKEMMQPSIDFAMSVKNAQSWMNKSNYMGVIARRLSEAEVPLLVGSDAGAGFTLMGDGLIRELMRMEQVGISSDVIYTSATVNGALALGAGERFGKIAEGFEADLVLTEQNPLDNFSTYLKPYGVVNNGKYFNKKDVLKLKEQAKLHMSRFELMGWYLIEQWHRILAR</sequence>
<dbReference type="AlphaFoldDB" id="A0A545T4P2"/>
<organism evidence="2 3">
    <name type="scientific">Aliikangiella marina</name>
    <dbReference type="NCBI Taxonomy" id="1712262"/>
    <lineage>
        <taxon>Bacteria</taxon>
        <taxon>Pseudomonadati</taxon>
        <taxon>Pseudomonadota</taxon>
        <taxon>Gammaproteobacteria</taxon>
        <taxon>Oceanospirillales</taxon>
        <taxon>Pleioneaceae</taxon>
        <taxon>Aliikangiella</taxon>
    </lineage>
</organism>
<protein>
    <submittedName>
        <fullName evidence="2">Amidohydrolase family protein</fullName>
    </submittedName>
</protein>
<dbReference type="Gene3D" id="1.20.58.520">
    <property type="entry name" value="Amidohydrolase"/>
    <property type="match status" value="1"/>
</dbReference>
<dbReference type="Gene3D" id="3.30.110.90">
    <property type="entry name" value="Amidohydrolase"/>
    <property type="match status" value="1"/>
</dbReference>
<feature type="domain" description="Amidohydrolase-related" evidence="1">
    <location>
        <begin position="113"/>
        <end position="451"/>
    </location>
</feature>
<reference evidence="2 3" key="1">
    <citation type="submission" date="2019-06" db="EMBL/GenBank/DDBJ databases">
        <title>Draft genome of Aliikangiella marina GYP-15.</title>
        <authorList>
            <person name="Wang G."/>
        </authorList>
    </citation>
    <scope>NUCLEOTIDE SEQUENCE [LARGE SCALE GENOMIC DNA]</scope>
    <source>
        <strain evidence="2 3">GYP-15</strain>
    </source>
</reference>
<dbReference type="Pfam" id="PF01979">
    <property type="entry name" value="Amidohydro_1"/>
    <property type="match status" value="1"/>
</dbReference>
<evidence type="ECO:0000313" key="2">
    <source>
        <dbReference type="EMBL" id="TQV72200.1"/>
    </source>
</evidence>
<comment type="caution">
    <text evidence="2">The sequence shown here is derived from an EMBL/GenBank/DDBJ whole genome shotgun (WGS) entry which is preliminary data.</text>
</comment>
<dbReference type="Proteomes" id="UP000317839">
    <property type="component" value="Unassembled WGS sequence"/>
</dbReference>
<dbReference type="OrthoDB" id="6190564at2"/>
<dbReference type="Gene3D" id="2.30.40.10">
    <property type="entry name" value="Urease, subunit C, domain 1"/>
    <property type="match status" value="1"/>
</dbReference>
<dbReference type="PANTHER" id="PTHR43135:SF3">
    <property type="entry name" value="ALPHA-D-RIBOSE 1-METHYLPHOSPHONATE 5-TRIPHOSPHATE DIPHOSPHATASE"/>
    <property type="match status" value="1"/>
</dbReference>
<dbReference type="InterPro" id="IPR011059">
    <property type="entry name" value="Metal-dep_hydrolase_composite"/>
</dbReference>
<dbReference type="InterPro" id="IPR051781">
    <property type="entry name" value="Metallo-dep_Hydrolase"/>
</dbReference>
<accession>A0A545T4P2</accession>
<dbReference type="Gene3D" id="3.40.50.10910">
    <property type="entry name" value="Amidohydrolase"/>
    <property type="match status" value="1"/>
</dbReference>
<keyword evidence="3" id="KW-1185">Reference proteome</keyword>
<dbReference type="SUPFAM" id="SSF51338">
    <property type="entry name" value="Composite domain of metallo-dependent hydrolases"/>
    <property type="match status" value="2"/>
</dbReference>
<dbReference type="InterPro" id="IPR006680">
    <property type="entry name" value="Amidohydro-rel"/>
</dbReference>